<accession>A0A382DGR4</accession>
<protein>
    <submittedName>
        <fullName evidence="1">Uncharacterized protein</fullName>
    </submittedName>
</protein>
<dbReference type="EMBL" id="UINC01039143">
    <property type="protein sequence ID" value="SVB37184.1"/>
    <property type="molecule type" value="Genomic_DNA"/>
</dbReference>
<organism evidence="1">
    <name type="scientific">marine metagenome</name>
    <dbReference type="NCBI Taxonomy" id="408172"/>
    <lineage>
        <taxon>unclassified sequences</taxon>
        <taxon>metagenomes</taxon>
        <taxon>ecological metagenomes</taxon>
    </lineage>
</organism>
<proteinExistence type="predicted"/>
<name>A0A382DGR4_9ZZZZ</name>
<reference evidence="1" key="1">
    <citation type="submission" date="2018-05" db="EMBL/GenBank/DDBJ databases">
        <authorList>
            <person name="Lanie J.A."/>
            <person name="Ng W.-L."/>
            <person name="Kazmierczak K.M."/>
            <person name="Andrzejewski T.M."/>
            <person name="Davidsen T.M."/>
            <person name="Wayne K.J."/>
            <person name="Tettelin H."/>
            <person name="Glass J.I."/>
            <person name="Rusch D."/>
            <person name="Podicherti R."/>
            <person name="Tsui H.-C.T."/>
            <person name="Winkler M.E."/>
        </authorList>
    </citation>
    <scope>NUCLEOTIDE SEQUENCE</scope>
</reference>
<feature type="non-terminal residue" evidence="1">
    <location>
        <position position="1"/>
    </location>
</feature>
<dbReference type="AlphaFoldDB" id="A0A382DGR4"/>
<evidence type="ECO:0000313" key="1">
    <source>
        <dbReference type="EMBL" id="SVB37184.1"/>
    </source>
</evidence>
<gene>
    <name evidence="1" type="ORF">METZ01_LOCUS190038</name>
</gene>
<sequence>VEELGIKKITELIKNNQTIYDMFGDKTSKKYGNDKRKKLEKYEFNNLPEYIRLNKNKLKEWID</sequence>